<organism evidence="1 2">
    <name type="scientific">Vitis vinifera</name>
    <name type="common">Grape</name>
    <dbReference type="NCBI Taxonomy" id="29760"/>
    <lineage>
        <taxon>Eukaryota</taxon>
        <taxon>Viridiplantae</taxon>
        <taxon>Streptophyta</taxon>
        <taxon>Embryophyta</taxon>
        <taxon>Tracheophyta</taxon>
        <taxon>Spermatophyta</taxon>
        <taxon>Magnoliopsida</taxon>
        <taxon>eudicotyledons</taxon>
        <taxon>Gunneridae</taxon>
        <taxon>Pentapetalae</taxon>
        <taxon>rosids</taxon>
        <taxon>Vitales</taxon>
        <taxon>Vitaceae</taxon>
        <taxon>Viteae</taxon>
        <taxon>Vitis</taxon>
    </lineage>
</organism>
<evidence type="ECO:0000313" key="2">
    <source>
        <dbReference type="Proteomes" id="UP000009183"/>
    </source>
</evidence>
<proteinExistence type="predicted"/>
<name>F6HVT7_VITVI</name>
<dbReference type="Proteomes" id="UP000009183">
    <property type="component" value="Chromosome 17"/>
</dbReference>
<dbReference type="eggNOG" id="KOG1468">
    <property type="taxonomic scope" value="Eukaryota"/>
</dbReference>
<evidence type="ECO:0000313" key="1">
    <source>
        <dbReference type="EMBL" id="CCB58800.1"/>
    </source>
</evidence>
<dbReference type="InParanoid" id="F6HVT7"/>
<sequence length="73" mass="7534">MLREDVAANRATGLYGASFLRGHIKNSKGLSILTHCNTGSLAIAGYGTALDVDITPEDPHVGLGGLQDALRAA</sequence>
<dbReference type="PANTHER" id="PTHR43475:SF1">
    <property type="entry name" value="METHYLTHIORIBOSE-1-PHOSPHATE ISOMERASE"/>
    <property type="match status" value="1"/>
</dbReference>
<dbReference type="STRING" id="29760.F6HVT7"/>
<dbReference type="AlphaFoldDB" id="F6HVT7"/>
<dbReference type="SUPFAM" id="SSF100950">
    <property type="entry name" value="NagB/RpiA/CoA transferase-like"/>
    <property type="match status" value="1"/>
</dbReference>
<protein>
    <recommendedName>
        <fullName evidence="3">Methylthioribose-1-phosphate isomerase</fullName>
    </recommendedName>
</protein>
<accession>F6HVT7</accession>
<dbReference type="HOGENOM" id="CLU_2709897_0_0_1"/>
<dbReference type="PANTHER" id="PTHR43475">
    <property type="entry name" value="METHYLTHIORIBOSE-1-PHOSPHATE ISOMERASE"/>
    <property type="match status" value="1"/>
</dbReference>
<evidence type="ECO:0008006" key="3">
    <source>
        <dbReference type="Google" id="ProtNLM"/>
    </source>
</evidence>
<dbReference type="Gene3D" id="1.20.120.420">
    <property type="entry name" value="translation initiation factor eif-2b, domain 1"/>
    <property type="match status" value="1"/>
</dbReference>
<dbReference type="EMBL" id="FN596258">
    <property type="protein sequence ID" value="CCB58800.1"/>
    <property type="molecule type" value="Genomic_DNA"/>
</dbReference>
<dbReference type="InterPro" id="IPR027363">
    <property type="entry name" value="M1Pi_N"/>
</dbReference>
<gene>
    <name evidence="1" type="ordered locus">VIT_17s0053g00580</name>
</gene>
<dbReference type="PaxDb" id="29760-VIT_17s0053g00580.t01"/>
<keyword evidence="2" id="KW-1185">Reference proteome</keyword>
<dbReference type="InterPro" id="IPR037171">
    <property type="entry name" value="NagB/RpiA_transferase-like"/>
</dbReference>
<reference evidence="2" key="1">
    <citation type="journal article" date="2007" name="Nature">
        <title>The grapevine genome sequence suggests ancestral hexaploidization in major angiosperm phyla.</title>
        <authorList>
            <consortium name="The French-Italian Public Consortium for Grapevine Genome Characterization."/>
            <person name="Jaillon O."/>
            <person name="Aury J.-M."/>
            <person name="Noel B."/>
            <person name="Policriti A."/>
            <person name="Clepet C."/>
            <person name="Casagrande A."/>
            <person name="Choisne N."/>
            <person name="Aubourg S."/>
            <person name="Vitulo N."/>
            <person name="Jubin C."/>
            <person name="Vezzi A."/>
            <person name="Legeai F."/>
            <person name="Hugueney P."/>
            <person name="Dasilva C."/>
            <person name="Horner D."/>
            <person name="Mica E."/>
            <person name="Jublot D."/>
            <person name="Poulain J."/>
            <person name="Bruyere C."/>
            <person name="Billault A."/>
            <person name="Segurens B."/>
            <person name="Gouyvenoux M."/>
            <person name="Ugarte E."/>
            <person name="Cattonaro F."/>
            <person name="Anthouard V."/>
            <person name="Vico V."/>
            <person name="Del Fabbro C."/>
            <person name="Alaux M."/>
            <person name="Di Gaspero G."/>
            <person name="Dumas V."/>
            <person name="Felice N."/>
            <person name="Paillard S."/>
            <person name="Juman I."/>
            <person name="Moroldo M."/>
            <person name="Scalabrin S."/>
            <person name="Canaguier A."/>
            <person name="Le Clainche I."/>
            <person name="Malacrida G."/>
            <person name="Durand E."/>
            <person name="Pesole G."/>
            <person name="Laucou V."/>
            <person name="Chatelet P."/>
            <person name="Merdinoglu D."/>
            <person name="Delledonne M."/>
            <person name="Pezzotti M."/>
            <person name="Lecharny A."/>
            <person name="Scarpelli C."/>
            <person name="Artiguenave F."/>
            <person name="Pe M.E."/>
            <person name="Valle G."/>
            <person name="Morgante M."/>
            <person name="Caboche M."/>
            <person name="Adam-Blondon A.-F."/>
            <person name="Weissenbach J."/>
            <person name="Quetier F."/>
            <person name="Wincker P."/>
        </authorList>
    </citation>
    <scope>NUCLEOTIDE SEQUENCE [LARGE SCALE GENOMIC DNA]</scope>
    <source>
        <strain evidence="2">cv. Pinot noir / PN40024</strain>
    </source>
</reference>